<comment type="similarity">
    <text evidence="1">Belongs to the low molecular weight phosphotyrosine protein phosphatase family.</text>
</comment>
<dbReference type="InterPro" id="IPR023485">
    <property type="entry name" value="Ptyr_pPase"/>
</dbReference>
<dbReference type="PANTHER" id="PTHR47439:SF1">
    <property type="entry name" value="ACID PHOSPHATASE"/>
    <property type="match status" value="1"/>
</dbReference>
<sequence>MLDDNRPLRVLMICMGNICRSPTAHGMLRQRLRQRGLQGRILVDSAGTHGYHVGQPPDPRAQAHARARGLDLSDLRARRLTVQDCERHDWLLVMDADNEAAVRALCPPLHQHKIHRLARFARRHAAHEVPDPYYGGPDGFELVLDLVEDAVDGWLDHVLSLHPHLDTPAQ</sequence>
<dbReference type="InterPro" id="IPR017867">
    <property type="entry name" value="Tyr_phospatase_low_mol_wt"/>
</dbReference>
<feature type="domain" description="Phosphotyrosine protein phosphatase I" evidence="4">
    <location>
        <begin position="8"/>
        <end position="157"/>
    </location>
</feature>
<feature type="active site" description="Proton donor" evidence="3">
    <location>
        <position position="131"/>
    </location>
</feature>
<accession>A0A554W4B9</accession>
<dbReference type="SMART" id="SM00226">
    <property type="entry name" value="LMWPc"/>
    <property type="match status" value="1"/>
</dbReference>
<evidence type="ECO:0000259" key="4">
    <source>
        <dbReference type="SMART" id="SM00226"/>
    </source>
</evidence>
<dbReference type="SUPFAM" id="SSF52788">
    <property type="entry name" value="Phosphotyrosine protein phosphatases I"/>
    <property type="match status" value="1"/>
</dbReference>
<keyword evidence="2 5" id="KW-0378">Hydrolase</keyword>
<dbReference type="AlphaFoldDB" id="A0A554W4B9"/>
<dbReference type="EMBL" id="VJNB01000014">
    <property type="protein sequence ID" value="TSE18424.1"/>
    <property type="molecule type" value="Genomic_DNA"/>
</dbReference>
<keyword evidence="6" id="KW-1185">Reference proteome</keyword>
<reference evidence="5 6" key="1">
    <citation type="submission" date="2019-07" db="EMBL/GenBank/DDBJ databases">
        <title>Tepidimonas alkaliphilus YIM 72238 draft genome.</title>
        <authorList>
            <person name="Da Costa M.S."/>
            <person name="Froufe H.J.C."/>
            <person name="Egas C."/>
            <person name="Albuquerque L."/>
        </authorList>
    </citation>
    <scope>NUCLEOTIDE SEQUENCE [LARGE SCALE GENOMIC DNA]</scope>
    <source>
        <strain evidence="5 6">YIM 72238</strain>
    </source>
</reference>
<dbReference type="Gene3D" id="3.40.50.2300">
    <property type="match status" value="1"/>
</dbReference>
<dbReference type="EC" id="3.1.3.48" evidence="5"/>
<dbReference type="Pfam" id="PF01451">
    <property type="entry name" value="LMWPc"/>
    <property type="match status" value="1"/>
</dbReference>
<feature type="active site" evidence="3">
    <location>
        <position position="20"/>
    </location>
</feature>
<protein>
    <submittedName>
        <fullName evidence="5">Low molecular weight protein-tyrosine-phosphatase YfkJ</fullName>
        <ecNumber evidence="5">3.1.3.48</ecNumber>
    </submittedName>
</protein>
<evidence type="ECO:0000313" key="6">
    <source>
        <dbReference type="Proteomes" id="UP000315736"/>
    </source>
</evidence>
<name>A0A554W4B9_9BURK</name>
<dbReference type="OrthoDB" id="9784339at2"/>
<evidence type="ECO:0000313" key="5">
    <source>
        <dbReference type="EMBL" id="TSE18424.1"/>
    </source>
</evidence>
<proteinExistence type="inferred from homology"/>
<evidence type="ECO:0000256" key="1">
    <source>
        <dbReference type="ARBA" id="ARBA00011063"/>
    </source>
</evidence>
<dbReference type="CDD" id="cd16343">
    <property type="entry name" value="LMWPTP"/>
    <property type="match status" value="1"/>
</dbReference>
<feature type="active site" description="Nucleophile" evidence="3">
    <location>
        <position position="14"/>
    </location>
</feature>
<evidence type="ECO:0000256" key="3">
    <source>
        <dbReference type="PIRSR" id="PIRSR617867-1"/>
    </source>
</evidence>
<dbReference type="InterPro" id="IPR052995">
    <property type="entry name" value="LMW-PTP"/>
</dbReference>
<organism evidence="5 6">
    <name type="scientific">Tepidimonas alkaliphilus</name>
    <dbReference type="NCBI Taxonomy" id="2588942"/>
    <lineage>
        <taxon>Bacteria</taxon>
        <taxon>Pseudomonadati</taxon>
        <taxon>Pseudomonadota</taxon>
        <taxon>Betaproteobacteria</taxon>
        <taxon>Burkholderiales</taxon>
        <taxon>Tepidimonas</taxon>
    </lineage>
</organism>
<dbReference type="PANTHER" id="PTHR47439">
    <property type="entry name" value="LOW MOLECULAR WEIGHT PHOSPHOTYROSINE PROTEIN PHOSPHATASE-RELATED"/>
    <property type="match status" value="1"/>
</dbReference>
<evidence type="ECO:0000256" key="2">
    <source>
        <dbReference type="ARBA" id="ARBA00022801"/>
    </source>
</evidence>
<gene>
    <name evidence="5" type="primary">yfkJ</name>
    <name evidence="5" type="ORF">Talka_02170</name>
</gene>
<dbReference type="InterPro" id="IPR036196">
    <property type="entry name" value="Ptyr_pPase_sf"/>
</dbReference>
<comment type="caution">
    <text evidence="5">The sequence shown here is derived from an EMBL/GenBank/DDBJ whole genome shotgun (WGS) entry which is preliminary data.</text>
</comment>
<dbReference type="GO" id="GO:0004725">
    <property type="term" value="F:protein tyrosine phosphatase activity"/>
    <property type="evidence" value="ECO:0007669"/>
    <property type="project" value="UniProtKB-EC"/>
</dbReference>
<dbReference type="PRINTS" id="PR00719">
    <property type="entry name" value="LMWPTPASE"/>
</dbReference>
<dbReference type="RefSeq" id="WP_143891359.1">
    <property type="nucleotide sequence ID" value="NZ_VJNB01000014.1"/>
</dbReference>
<dbReference type="Proteomes" id="UP000315736">
    <property type="component" value="Unassembled WGS sequence"/>
</dbReference>